<comment type="pathway">
    <text evidence="3 7">Carbohydrate degradation; pentose phosphate pathway; D-ribulose 5-phosphate from D-glucose 6-phosphate (oxidative stage): step 2/3.</text>
</comment>
<evidence type="ECO:0000313" key="10">
    <source>
        <dbReference type="Proteomes" id="UP001165089"/>
    </source>
</evidence>
<dbReference type="PANTHER" id="PTHR11054:SF0">
    <property type="entry name" value="6-PHOSPHOGLUCONOLACTONASE"/>
    <property type="match status" value="1"/>
</dbReference>
<accession>A0ABQ5Q208</accession>
<keyword evidence="7" id="KW-0378">Hydrolase</keyword>
<evidence type="ECO:0000256" key="1">
    <source>
        <dbReference type="ARBA" id="ARBA00000832"/>
    </source>
</evidence>
<comment type="caution">
    <text evidence="9">The sequence shown here is derived from an EMBL/GenBank/DDBJ whole genome shotgun (WGS) entry which is preliminary data.</text>
</comment>
<dbReference type="CDD" id="cd01400">
    <property type="entry name" value="6PGL"/>
    <property type="match status" value="1"/>
</dbReference>
<dbReference type="EC" id="3.1.1.31" evidence="5 7"/>
<dbReference type="InterPro" id="IPR039104">
    <property type="entry name" value="6PGL"/>
</dbReference>
<dbReference type="InterPro" id="IPR037171">
    <property type="entry name" value="NagB/RpiA_transferase-like"/>
</dbReference>
<dbReference type="Gene3D" id="3.40.50.1360">
    <property type="match status" value="1"/>
</dbReference>
<proteinExistence type="inferred from homology"/>
<protein>
    <recommendedName>
        <fullName evidence="6 7">6-phosphogluconolactonase</fullName>
        <shortName evidence="7">6PGL</shortName>
        <ecNumber evidence="5 7">3.1.1.31</ecNumber>
    </recommendedName>
</protein>
<gene>
    <name evidence="7" type="primary">pgl</name>
    <name evidence="9" type="ORF">GETHPA_02150</name>
</gene>
<dbReference type="Pfam" id="PF01182">
    <property type="entry name" value="Glucosamine_iso"/>
    <property type="match status" value="1"/>
</dbReference>
<keyword evidence="10" id="KW-1185">Reference proteome</keyword>
<dbReference type="RefSeq" id="WP_285722248.1">
    <property type="nucleotide sequence ID" value="NZ_BSDD01000001.1"/>
</dbReference>
<comment type="similarity">
    <text evidence="4 7">Belongs to the glucosamine/galactosamine-6-phosphate isomerase family. 6-phosphogluconolactonase subfamily.</text>
</comment>
<comment type="catalytic activity">
    <reaction evidence="1 7">
        <text>6-phospho-D-glucono-1,5-lactone + H2O = 6-phospho-D-gluconate + H(+)</text>
        <dbReference type="Rhea" id="RHEA:12556"/>
        <dbReference type="ChEBI" id="CHEBI:15377"/>
        <dbReference type="ChEBI" id="CHEBI:15378"/>
        <dbReference type="ChEBI" id="CHEBI:57955"/>
        <dbReference type="ChEBI" id="CHEBI:58759"/>
        <dbReference type="EC" id="3.1.1.31"/>
    </reaction>
</comment>
<organism evidence="9 10">
    <name type="scientific">Geothrix rubra</name>
    <dbReference type="NCBI Taxonomy" id="2927977"/>
    <lineage>
        <taxon>Bacteria</taxon>
        <taxon>Pseudomonadati</taxon>
        <taxon>Acidobacteriota</taxon>
        <taxon>Holophagae</taxon>
        <taxon>Holophagales</taxon>
        <taxon>Holophagaceae</taxon>
        <taxon>Geothrix</taxon>
    </lineage>
</organism>
<dbReference type="InterPro" id="IPR006148">
    <property type="entry name" value="Glc/Gal-6P_isomerase"/>
</dbReference>
<dbReference type="SUPFAM" id="SSF100950">
    <property type="entry name" value="NagB/RpiA/CoA transferase-like"/>
    <property type="match status" value="1"/>
</dbReference>
<feature type="domain" description="Glucosamine/galactosamine-6-phosphate isomerase" evidence="8">
    <location>
        <begin position="9"/>
        <end position="218"/>
    </location>
</feature>
<comment type="function">
    <text evidence="2 7">Hydrolysis of 6-phosphogluconolactone to 6-phosphogluconate.</text>
</comment>
<evidence type="ECO:0000259" key="8">
    <source>
        <dbReference type="Pfam" id="PF01182"/>
    </source>
</evidence>
<evidence type="ECO:0000256" key="4">
    <source>
        <dbReference type="ARBA" id="ARBA00010662"/>
    </source>
</evidence>
<evidence type="ECO:0000256" key="5">
    <source>
        <dbReference type="ARBA" id="ARBA00013198"/>
    </source>
</evidence>
<evidence type="ECO:0000256" key="3">
    <source>
        <dbReference type="ARBA" id="ARBA00004961"/>
    </source>
</evidence>
<dbReference type="PANTHER" id="PTHR11054">
    <property type="entry name" value="6-PHOSPHOGLUCONOLACTONASE"/>
    <property type="match status" value="1"/>
</dbReference>
<reference evidence="9 10" key="1">
    <citation type="journal article" date="2023" name="Antonie Van Leeuwenhoek">
        <title>Mesoterricola silvestris gen. nov., sp. nov., Mesoterricola sediminis sp. nov., Geothrix oryzae sp. nov., Geothrix edaphica sp. nov., Geothrix rubra sp. nov., and Geothrix limicola sp. nov., six novel members of Acidobacteriota isolated from soils.</title>
        <authorList>
            <person name="Itoh H."/>
            <person name="Sugisawa Y."/>
            <person name="Mise K."/>
            <person name="Xu Z."/>
            <person name="Kuniyasu M."/>
            <person name="Ushijima N."/>
            <person name="Kawano K."/>
            <person name="Kobayashi E."/>
            <person name="Shiratori Y."/>
            <person name="Masuda Y."/>
            <person name="Senoo K."/>
        </authorList>
    </citation>
    <scope>NUCLEOTIDE SEQUENCE [LARGE SCALE GENOMIC DNA]</scope>
    <source>
        <strain evidence="9 10">Red803</strain>
    </source>
</reference>
<evidence type="ECO:0000256" key="7">
    <source>
        <dbReference type="RuleBase" id="RU365095"/>
    </source>
</evidence>
<evidence type="ECO:0000256" key="6">
    <source>
        <dbReference type="ARBA" id="ARBA00020337"/>
    </source>
</evidence>
<evidence type="ECO:0000313" key="9">
    <source>
        <dbReference type="EMBL" id="GLH68682.1"/>
    </source>
</evidence>
<sequence>MARLLEYADAETAAAALALHVAGRLRADLDSQERTVLVVSGGKSPVPFFRALAAQPLAWERLIVTLADERWVPPDHPDSNEALVRRHLLTGRAAAARMVPLWSASATPEAAAQALVPVLAALPRPFGQVVLGMGEDGHVASLFPDAPELQEGLRTAEPVLAVHPGAAPHPRLSLSLATLLQSRDLALLVSGEPKARLLERALGDGPVEELPVRAVLRQAAVPVSVFWAP</sequence>
<name>A0ABQ5Q208_9BACT</name>
<evidence type="ECO:0000256" key="2">
    <source>
        <dbReference type="ARBA" id="ARBA00002681"/>
    </source>
</evidence>
<dbReference type="InterPro" id="IPR005900">
    <property type="entry name" value="6-phosphogluconolactonase_DevB"/>
</dbReference>
<dbReference type="NCBIfam" id="TIGR01198">
    <property type="entry name" value="pgl"/>
    <property type="match status" value="1"/>
</dbReference>
<dbReference type="EMBL" id="BSDD01000001">
    <property type="protein sequence ID" value="GLH68682.1"/>
    <property type="molecule type" value="Genomic_DNA"/>
</dbReference>
<dbReference type="Proteomes" id="UP001165089">
    <property type="component" value="Unassembled WGS sequence"/>
</dbReference>